<protein>
    <submittedName>
        <fullName evidence="1">Uncharacterized protein</fullName>
    </submittedName>
</protein>
<sequence length="95" mass="10835">MEDQKQIERFVLIHFLGPVQPIRAEILQGIEQLAAKFSLAYQTGSSRVEHCCVKSKNENRLGLLYLWFIQDSVREPVMGGGGQQRKKLTMSLSTR</sequence>
<organism evidence="1 2">
    <name type="scientific">Podarcis lilfordi</name>
    <name type="common">Lilford's wall lizard</name>
    <dbReference type="NCBI Taxonomy" id="74358"/>
    <lineage>
        <taxon>Eukaryota</taxon>
        <taxon>Metazoa</taxon>
        <taxon>Chordata</taxon>
        <taxon>Craniata</taxon>
        <taxon>Vertebrata</taxon>
        <taxon>Euteleostomi</taxon>
        <taxon>Lepidosauria</taxon>
        <taxon>Squamata</taxon>
        <taxon>Bifurcata</taxon>
        <taxon>Unidentata</taxon>
        <taxon>Episquamata</taxon>
        <taxon>Laterata</taxon>
        <taxon>Lacertibaenia</taxon>
        <taxon>Lacertidae</taxon>
        <taxon>Podarcis</taxon>
    </lineage>
</organism>
<reference evidence="1" key="1">
    <citation type="submission" date="2022-12" db="EMBL/GenBank/DDBJ databases">
        <authorList>
            <person name="Alioto T."/>
            <person name="Alioto T."/>
            <person name="Gomez Garrido J."/>
        </authorList>
    </citation>
    <scope>NUCLEOTIDE SEQUENCE</scope>
</reference>
<evidence type="ECO:0000313" key="1">
    <source>
        <dbReference type="EMBL" id="CAI5766057.1"/>
    </source>
</evidence>
<proteinExistence type="predicted"/>
<evidence type="ECO:0000313" key="2">
    <source>
        <dbReference type="Proteomes" id="UP001178461"/>
    </source>
</evidence>
<accession>A0AA35NZF8</accession>
<dbReference type="EMBL" id="OX395127">
    <property type="protein sequence ID" value="CAI5766057.1"/>
    <property type="molecule type" value="Genomic_DNA"/>
</dbReference>
<gene>
    <name evidence="1" type="ORF">PODLI_1B024763</name>
</gene>
<dbReference type="Proteomes" id="UP001178461">
    <property type="component" value="Chromosome 2"/>
</dbReference>
<dbReference type="AlphaFoldDB" id="A0AA35NZF8"/>
<keyword evidence="2" id="KW-1185">Reference proteome</keyword>
<name>A0AA35NZF8_9SAUR</name>